<dbReference type="EMBL" id="CZCU02000139">
    <property type="protein sequence ID" value="VXD19340.1"/>
    <property type="molecule type" value="Genomic_DNA"/>
</dbReference>
<dbReference type="AlphaFoldDB" id="A0A7Z9BP29"/>
<keyword evidence="1" id="KW-1133">Transmembrane helix</keyword>
<keyword evidence="1" id="KW-0812">Transmembrane</keyword>
<keyword evidence="1" id="KW-0472">Membrane</keyword>
<organism evidence="2 3">
    <name type="scientific">Planktothrix serta PCC 8927</name>
    <dbReference type="NCBI Taxonomy" id="671068"/>
    <lineage>
        <taxon>Bacteria</taxon>
        <taxon>Bacillati</taxon>
        <taxon>Cyanobacteriota</taxon>
        <taxon>Cyanophyceae</taxon>
        <taxon>Oscillatoriophycideae</taxon>
        <taxon>Oscillatoriales</taxon>
        <taxon>Microcoleaceae</taxon>
        <taxon>Planktothrix</taxon>
    </lineage>
</organism>
<gene>
    <name evidence="2" type="ORF">PL8927_630007</name>
</gene>
<evidence type="ECO:0000313" key="2">
    <source>
        <dbReference type="EMBL" id="VXD19340.1"/>
    </source>
</evidence>
<accession>A0A7Z9BP29</accession>
<proteinExistence type="predicted"/>
<dbReference type="Proteomes" id="UP000184550">
    <property type="component" value="Unassembled WGS sequence"/>
</dbReference>
<feature type="transmembrane region" description="Helical" evidence="1">
    <location>
        <begin position="54"/>
        <end position="85"/>
    </location>
</feature>
<comment type="caution">
    <text evidence="2">The sequence shown here is derived from an EMBL/GenBank/DDBJ whole genome shotgun (WGS) entry which is preliminary data.</text>
</comment>
<evidence type="ECO:0000313" key="3">
    <source>
        <dbReference type="Proteomes" id="UP000184550"/>
    </source>
</evidence>
<evidence type="ECO:0000256" key="1">
    <source>
        <dbReference type="SAM" id="Phobius"/>
    </source>
</evidence>
<feature type="transmembrane region" description="Helical" evidence="1">
    <location>
        <begin position="97"/>
        <end position="122"/>
    </location>
</feature>
<feature type="transmembrane region" description="Helical" evidence="1">
    <location>
        <begin position="21"/>
        <end position="42"/>
    </location>
</feature>
<protein>
    <submittedName>
        <fullName evidence="2">Uncharacterized protein</fullName>
    </submittedName>
</protein>
<reference evidence="2" key="1">
    <citation type="submission" date="2019-10" db="EMBL/GenBank/DDBJ databases">
        <authorList>
            <consortium name="Genoscope - CEA"/>
            <person name="William W."/>
        </authorList>
    </citation>
    <scope>NUCLEOTIDE SEQUENCE [LARGE SCALE GENOMIC DNA]</scope>
    <source>
        <strain evidence="2">BBR_PRJEB10992</strain>
    </source>
</reference>
<keyword evidence="3" id="KW-1185">Reference proteome</keyword>
<sequence>MTSFVNYAYNSRGRYNTILKTMIEALNITMFSHIIGIFPIIFGGLGSCSNPNPVQWLLIISLIGASGLLAVASSSAFVAVAATMIPMIIAGETIADILTAITGSVAVSAGGLEILTGLVLTIKNMLGC</sequence>
<name>A0A7Z9BP29_9CYAN</name>